<evidence type="ECO:0000256" key="1">
    <source>
        <dbReference type="ARBA" id="ARBA00022448"/>
    </source>
</evidence>
<dbReference type="Gene3D" id="3.30.70.20">
    <property type="match status" value="2"/>
</dbReference>
<evidence type="ECO:0000256" key="5">
    <source>
        <dbReference type="ARBA" id="ARBA00023004"/>
    </source>
</evidence>
<keyword evidence="4" id="KW-0249">Electron transport</keyword>
<organism evidence="8 9">
    <name type="scientific">candidate division WS5 bacterium</name>
    <dbReference type="NCBI Taxonomy" id="2093353"/>
    <lineage>
        <taxon>Bacteria</taxon>
        <taxon>candidate division WS5</taxon>
    </lineage>
</organism>
<dbReference type="PANTHER" id="PTHR42859">
    <property type="entry name" value="OXIDOREDUCTASE"/>
    <property type="match status" value="1"/>
</dbReference>
<sequence length="169" mass="18330">MKTIFVDYDKCVGCESCSMRCSLEKIGLINPAQARINIVRIEEEGIVMPALCRHCEVPKCVPACPLNCISKDILTSLVSINRETCIGCNLCSKACEYGGPVGAPRDGSKIKPNTTIKVLCDHCGGDPECVKVCPTGAITYIEQTTETEIIQARGLKELAETIKRTGKYS</sequence>
<keyword evidence="6" id="KW-0411">Iron-sulfur</keyword>
<dbReference type="SUPFAM" id="SSF54862">
    <property type="entry name" value="4Fe-4S ferredoxins"/>
    <property type="match status" value="1"/>
</dbReference>
<keyword evidence="3" id="KW-0479">Metal-binding</keyword>
<dbReference type="InterPro" id="IPR050294">
    <property type="entry name" value="RnfB_subfamily"/>
</dbReference>
<evidence type="ECO:0000256" key="4">
    <source>
        <dbReference type="ARBA" id="ARBA00022982"/>
    </source>
</evidence>
<evidence type="ECO:0000256" key="2">
    <source>
        <dbReference type="ARBA" id="ARBA00022485"/>
    </source>
</evidence>
<keyword evidence="2" id="KW-0004">4Fe-4S</keyword>
<feature type="domain" description="4Fe-4S ferredoxin-type" evidence="7">
    <location>
        <begin position="2"/>
        <end position="31"/>
    </location>
</feature>
<evidence type="ECO:0000256" key="6">
    <source>
        <dbReference type="ARBA" id="ARBA00023014"/>
    </source>
</evidence>
<proteinExistence type="predicted"/>
<keyword evidence="1" id="KW-0813">Transport</keyword>
<feature type="domain" description="4Fe-4S ferredoxin-type" evidence="7">
    <location>
        <begin position="108"/>
        <end position="143"/>
    </location>
</feature>
<dbReference type="GO" id="GO:0046872">
    <property type="term" value="F:metal ion binding"/>
    <property type="evidence" value="ECO:0007669"/>
    <property type="project" value="UniProtKB-KW"/>
</dbReference>
<keyword evidence="5" id="KW-0408">Iron</keyword>
<dbReference type="EMBL" id="QZJW01000052">
    <property type="protein sequence ID" value="RJO60177.1"/>
    <property type="molecule type" value="Genomic_DNA"/>
</dbReference>
<dbReference type="GO" id="GO:0051539">
    <property type="term" value="F:4 iron, 4 sulfur cluster binding"/>
    <property type="evidence" value="ECO:0007669"/>
    <property type="project" value="UniProtKB-KW"/>
</dbReference>
<name>A0A419DAP3_9BACT</name>
<dbReference type="Pfam" id="PF13247">
    <property type="entry name" value="Fer4_11"/>
    <property type="match status" value="1"/>
</dbReference>
<reference evidence="8 9" key="1">
    <citation type="journal article" date="2017" name="ISME J.">
        <title>Energy and carbon metabolisms in a deep terrestrial subsurface fluid microbial community.</title>
        <authorList>
            <person name="Momper L."/>
            <person name="Jungbluth S.P."/>
            <person name="Lee M.D."/>
            <person name="Amend J.P."/>
        </authorList>
    </citation>
    <scope>NUCLEOTIDE SEQUENCE [LARGE SCALE GENOMIC DNA]</scope>
    <source>
        <strain evidence="8">SURF_29</strain>
    </source>
</reference>
<comment type="caution">
    <text evidence="8">The sequence shown here is derived from an EMBL/GenBank/DDBJ whole genome shotgun (WGS) entry which is preliminary data.</text>
</comment>
<dbReference type="PROSITE" id="PS51379">
    <property type="entry name" value="4FE4S_FER_2"/>
    <property type="match status" value="3"/>
</dbReference>
<dbReference type="CDD" id="cd10550">
    <property type="entry name" value="DMSOR_beta_like"/>
    <property type="match status" value="1"/>
</dbReference>
<evidence type="ECO:0000256" key="3">
    <source>
        <dbReference type="ARBA" id="ARBA00022723"/>
    </source>
</evidence>
<dbReference type="PROSITE" id="PS00198">
    <property type="entry name" value="4FE4S_FER_1"/>
    <property type="match status" value="1"/>
</dbReference>
<dbReference type="InterPro" id="IPR017900">
    <property type="entry name" value="4Fe4S_Fe_S_CS"/>
</dbReference>
<dbReference type="AlphaFoldDB" id="A0A419DAP3"/>
<dbReference type="Proteomes" id="UP000285655">
    <property type="component" value="Unassembled WGS sequence"/>
</dbReference>
<dbReference type="PANTHER" id="PTHR42859:SF10">
    <property type="entry name" value="DIMETHYLSULFOXIDE REDUCTASE CHAIN B"/>
    <property type="match status" value="1"/>
</dbReference>
<accession>A0A419DAP3</accession>
<dbReference type="InterPro" id="IPR017896">
    <property type="entry name" value="4Fe4S_Fe-S-bd"/>
</dbReference>
<evidence type="ECO:0000259" key="7">
    <source>
        <dbReference type="PROSITE" id="PS51379"/>
    </source>
</evidence>
<feature type="domain" description="4Fe-4S ferredoxin-type" evidence="7">
    <location>
        <begin position="76"/>
        <end position="105"/>
    </location>
</feature>
<gene>
    <name evidence="8" type="ORF">C4544_05975</name>
</gene>
<evidence type="ECO:0000313" key="8">
    <source>
        <dbReference type="EMBL" id="RJO60177.1"/>
    </source>
</evidence>
<evidence type="ECO:0000313" key="9">
    <source>
        <dbReference type="Proteomes" id="UP000285655"/>
    </source>
</evidence>
<protein>
    <submittedName>
        <fullName evidence="8">4Fe-4S dicluster domain-containing protein</fullName>
    </submittedName>
</protein>